<proteinExistence type="inferred from homology"/>
<evidence type="ECO:0000256" key="5">
    <source>
        <dbReference type="ARBA" id="ARBA00044504"/>
    </source>
</evidence>
<keyword evidence="10" id="KW-1185">Reference proteome</keyword>
<dbReference type="Pfam" id="PF23262">
    <property type="entry name" value="NFD4_C"/>
    <property type="match status" value="1"/>
</dbReference>
<dbReference type="InterPro" id="IPR056555">
    <property type="entry name" value="NFD4_C"/>
</dbReference>
<evidence type="ECO:0000256" key="6">
    <source>
        <dbReference type="SAM" id="Phobius"/>
    </source>
</evidence>
<reference evidence="9" key="2">
    <citation type="submission" date="2020-08" db="EMBL/GenBank/DDBJ databases">
        <title>Plant Genome Project.</title>
        <authorList>
            <person name="Zhang R.-G."/>
        </authorList>
    </citation>
    <scope>NUCLEOTIDE SEQUENCE</scope>
    <source>
        <strain evidence="9">Huo1</strain>
        <tissue evidence="9">Leaf</tissue>
    </source>
</reference>
<protein>
    <recommendedName>
        <fullName evidence="11">Nodulin-like domain-containing protein</fullName>
    </recommendedName>
</protein>
<feature type="transmembrane region" description="Helical" evidence="6">
    <location>
        <begin position="525"/>
        <end position="552"/>
    </location>
</feature>
<keyword evidence="3 6" id="KW-1133">Transmembrane helix</keyword>
<keyword evidence="2 6" id="KW-0812">Transmembrane</keyword>
<dbReference type="Gene3D" id="1.20.1250.20">
    <property type="entry name" value="MFS general substrate transporter like domains"/>
    <property type="match status" value="1"/>
</dbReference>
<evidence type="ECO:0000256" key="4">
    <source>
        <dbReference type="ARBA" id="ARBA00023136"/>
    </source>
</evidence>
<feature type="transmembrane region" description="Helical" evidence="6">
    <location>
        <begin position="295"/>
        <end position="315"/>
    </location>
</feature>
<sequence>MKLAMYLKKAINKKYSYQQNKIFHLYHKRRSNISKSILILINPPNCYKSISLSRPESMVDLKAGSRPPWVGLGAAVWVQIAAGNAYTFSLYSPVLKSVLGFSQQQLTILGVANDIGENVGILPGIACNKLPPWSVLLVGVFTSFFGYGVIWLAVTQTLPSVPYWVLWCALCVATNSSAWLGTAVLVTNMRNFPLCRGTVAGILKGYIGLSGAVFTEVFTMVLNGSASNHLLLLTLGIPAIGLAMMYFVRPCTPALGEDSREHGHFLFVQGASVALAVYLLTTTILKGFLSLGNAISYTFIAVMVVLLMAPLAIPLKMTLFPVTSKKQGEQADLVGDEGDSNTMDPLLTPSSSATNIGSYYESEDVSEVDMLLAVGEGAVKKKRKPRRGEDFTFREAIVKADFWLLWVVYFFGVGSGVTVLNNLAQIGVSLGVNDATILLSLFSFCNFLGRLGSGVVSEHFVRSKTIPRTFWMAVTQSIMVLTFLLYASAMNGTLYAATALLGVCYGVQFGIMIPTASELFGLKHFGIIFNFIGLGNPVGALLFSGWLAGQVYDTEAAKQLGSSCIGVNCFRLTFLVLAGLCGVGTLLSIVLTVRLKPVYQMLYANGSFRLPQSSDH</sequence>
<feature type="domain" description="NFD4 C-terminal" evidence="8">
    <location>
        <begin position="397"/>
        <end position="598"/>
    </location>
</feature>
<feature type="transmembrane region" description="Helical" evidence="6">
    <location>
        <begin position="572"/>
        <end position="593"/>
    </location>
</feature>
<feature type="transmembrane region" description="Helical" evidence="6">
    <location>
        <begin position="164"/>
        <end position="186"/>
    </location>
</feature>
<dbReference type="SUPFAM" id="SSF103473">
    <property type="entry name" value="MFS general substrate transporter"/>
    <property type="match status" value="2"/>
</dbReference>
<organism evidence="9">
    <name type="scientific">Salvia splendens</name>
    <name type="common">Scarlet sage</name>
    <dbReference type="NCBI Taxonomy" id="180675"/>
    <lineage>
        <taxon>Eukaryota</taxon>
        <taxon>Viridiplantae</taxon>
        <taxon>Streptophyta</taxon>
        <taxon>Embryophyta</taxon>
        <taxon>Tracheophyta</taxon>
        <taxon>Spermatophyta</taxon>
        <taxon>Magnoliopsida</taxon>
        <taxon>eudicotyledons</taxon>
        <taxon>Gunneridae</taxon>
        <taxon>Pentapetalae</taxon>
        <taxon>asterids</taxon>
        <taxon>lamiids</taxon>
        <taxon>Lamiales</taxon>
        <taxon>Lamiaceae</taxon>
        <taxon>Nepetoideae</taxon>
        <taxon>Mentheae</taxon>
        <taxon>Salviinae</taxon>
        <taxon>Salvia</taxon>
        <taxon>Salvia subgen. Calosphace</taxon>
        <taxon>core Calosphace</taxon>
    </lineage>
</organism>
<feature type="transmembrane region" description="Helical" evidence="6">
    <location>
        <begin position="268"/>
        <end position="289"/>
    </location>
</feature>
<feature type="transmembrane region" description="Helical" evidence="6">
    <location>
        <begin position="470"/>
        <end position="488"/>
    </location>
</feature>
<feature type="domain" description="Nodulin-like" evidence="7">
    <location>
        <begin position="68"/>
        <end position="315"/>
    </location>
</feature>
<feature type="transmembrane region" description="Helical" evidence="6">
    <location>
        <begin position="133"/>
        <end position="152"/>
    </location>
</feature>
<dbReference type="InterPro" id="IPR010658">
    <property type="entry name" value="Nodulin-like"/>
</dbReference>
<dbReference type="GO" id="GO:0016020">
    <property type="term" value="C:membrane"/>
    <property type="evidence" value="ECO:0007669"/>
    <property type="project" value="UniProtKB-SubCell"/>
</dbReference>
<dbReference type="AlphaFoldDB" id="A0A8X8YEH4"/>
<evidence type="ECO:0000256" key="2">
    <source>
        <dbReference type="ARBA" id="ARBA00022692"/>
    </source>
</evidence>
<keyword evidence="4 6" id="KW-0472">Membrane</keyword>
<dbReference type="Proteomes" id="UP000298416">
    <property type="component" value="Unassembled WGS sequence"/>
</dbReference>
<evidence type="ECO:0000259" key="8">
    <source>
        <dbReference type="Pfam" id="PF23262"/>
    </source>
</evidence>
<dbReference type="Pfam" id="PF06813">
    <property type="entry name" value="Nodulin-like"/>
    <property type="match status" value="1"/>
</dbReference>
<feature type="transmembrane region" description="Helical" evidence="6">
    <location>
        <begin position="402"/>
        <end position="420"/>
    </location>
</feature>
<gene>
    <name evidence="9" type="ORF">SASPL_107996</name>
</gene>
<evidence type="ECO:0000259" key="7">
    <source>
        <dbReference type="Pfam" id="PF06813"/>
    </source>
</evidence>
<dbReference type="PANTHER" id="PTHR21576:SF97">
    <property type="entry name" value="MAJOR FACILITATOR SUPERFAMILY PROTEIN"/>
    <property type="match status" value="1"/>
</dbReference>
<name>A0A8X8YEH4_SALSN</name>
<evidence type="ECO:0000313" key="9">
    <source>
        <dbReference type="EMBL" id="KAG6429939.1"/>
    </source>
</evidence>
<feature type="transmembrane region" description="Helical" evidence="6">
    <location>
        <begin position="494"/>
        <end position="513"/>
    </location>
</feature>
<dbReference type="CDD" id="cd17354">
    <property type="entry name" value="MFS_Mch1p_like"/>
    <property type="match status" value="1"/>
</dbReference>
<evidence type="ECO:0000256" key="1">
    <source>
        <dbReference type="ARBA" id="ARBA00004141"/>
    </source>
</evidence>
<comment type="similarity">
    <text evidence="5">Belongs to the major facilitator superfamily. Phosphate:H(+) symporter (TC 2.A.1.9) family.</text>
</comment>
<comment type="subcellular location">
    <subcellularLocation>
        <location evidence="1">Membrane</location>
        <topology evidence="1">Multi-pass membrane protein</topology>
    </subcellularLocation>
</comment>
<evidence type="ECO:0000256" key="3">
    <source>
        <dbReference type="ARBA" id="ARBA00022989"/>
    </source>
</evidence>
<accession>A0A8X8YEH4</accession>
<feature type="transmembrane region" description="Helical" evidence="6">
    <location>
        <begin position="230"/>
        <end position="248"/>
    </location>
</feature>
<reference evidence="9" key="1">
    <citation type="submission" date="2018-01" db="EMBL/GenBank/DDBJ databases">
        <authorList>
            <person name="Mao J.F."/>
        </authorList>
    </citation>
    <scope>NUCLEOTIDE SEQUENCE</scope>
    <source>
        <strain evidence="9">Huo1</strain>
        <tissue evidence="9">Leaf</tissue>
    </source>
</reference>
<evidence type="ECO:0000313" key="10">
    <source>
        <dbReference type="Proteomes" id="UP000298416"/>
    </source>
</evidence>
<feature type="transmembrane region" description="Helical" evidence="6">
    <location>
        <begin position="426"/>
        <end position="449"/>
    </location>
</feature>
<dbReference type="InterPro" id="IPR036259">
    <property type="entry name" value="MFS_trans_sf"/>
</dbReference>
<dbReference type="EMBL" id="PNBA02000003">
    <property type="protein sequence ID" value="KAG6429939.1"/>
    <property type="molecule type" value="Genomic_DNA"/>
</dbReference>
<evidence type="ECO:0008006" key="11">
    <source>
        <dbReference type="Google" id="ProtNLM"/>
    </source>
</evidence>
<comment type="caution">
    <text evidence="9">The sequence shown here is derived from an EMBL/GenBank/DDBJ whole genome shotgun (WGS) entry which is preliminary data.</text>
</comment>
<dbReference type="PANTHER" id="PTHR21576">
    <property type="entry name" value="UNCHARACTERIZED NODULIN-LIKE PROTEIN"/>
    <property type="match status" value="1"/>
</dbReference>
<feature type="transmembrane region" description="Helical" evidence="6">
    <location>
        <begin position="198"/>
        <end position="218"/>
    </location>
</feature>